<comment type="subcellular location">
    <subcellularLocation>
        <location evidence="1">Cell membrane</location>
        <topology evidence="1">Lipid-anchor</topology>
        <topology evidence="1">GPI-anchor</topology>
    </subcellularLocation>
</comment>
<feature type="domain" description="Copper acquisition factor BIM1-like" evidence="8">
    <location>
        <begin position="105"/>
        <end position="287"/>
    </location>
</feature>
<name>A0AAQ3MBY8_9PEZI</name>
<evidence type="ECO:0000256" key="2">
    <source>
        <dbReference type="ARBA" id="ARBA00022475"/>
    </source>
</evidence>
<keyword evidence="6" id="KW-0325">Glycoprotein</keyword>
<evidence type="ECO:0000259" key="8">
    <source>
        <dbReference type="Pfam" id="PF20238"/>
    </source>
</evidence>
<evidence type="ECO:0000256" key="5">
    <source>
        <dbReference type="ARBA" id="ARBA00023136"/>
    </source>
</evidence>
<evidence type="ECO:0000313" key="9">
    <source>
        <dbReference type="EMBL" id="WPH04940.1"/>
    </source>
</evidence>
<dbReference type="InterPro" id="IPR046936">
    <property type="entry name" value="BIM1-like"/>
</dbReference>
<dbReference type="PANTHER" id="PTHR34992">
    <property type="entry name" value="HYPHAL ANASTAMOSIS-7 PROTEIN"/>
    <property type="match status" value="1"/>
</dbReference>
<keyword evidence="10" id="KW-1185">Reference proteome</keyword>
<evidence type="ECO:0000256" key="1">
    <source>
        <dbReference type="ARBA" id="ARBA00004609"/>
    </source>
</evidence>
<dbReference type="Proteomes" id="UP001303373">
    <property type="component" value="Chromosome 14"/>
</dbReference>
<dbReference type="GO" id="GO:0005886">
    <property type="term" value="C:plasma membrane"/>
    <property type="evidence" value="ECO:0007669"/>
    <property type="project" value="UniProtKB-SubCell"/>
</dbReference>
<keyword evidence="7" id="KW-0449">Lipoprotein</keyword>
<accession>A0AAQ3MBY8</accession>
<gene>
    <name evidence="9" type="ORF">R9X50_00783700</name>
</gene>
<protein>
    <recommendedName>
        <fullName evidence="8">Copper acquisition factor BIM1-like domain-containing protein</fullName>
    </recommendedName>
</protein>
<proteinExistence type="predicted"/>
<evidence type="ECO:0000256" key="3">
    <source>
        <dbReference type="ARBA" id="ARBA00022622"/>
    </source>
</evidence>
<evidence type="ECO:0000256" key="6">
    <source>
        <dbReference type="ARBA" id="ARBA00023180"/>
    </source>
</evidence>
<dbReference type="InterPro" id="IPR046530">
    <property type="entry name" value="BIM1-like_dom"/>
</dbReference>
<dbReference type="Pfam" id="PF20238">
    <property type="entry name" value="BIM1-like_dom"/>
    <property type="match status" value="1"/>
</dbReference>
<sequence>MVTALAEPLWPPTVHEALVTLSPYLQFLDVSAFLAWIVRTATTRNGSLLLVVAKTAIFEPARLSHHFHILLRSRESPGRTDVFVPIMFSLTSVFAVVAAIGLTRAHTVITYPGWRGDSLHTNGTPPAQNPNTIGVDFLDNGTLAFPYGMQWIYPCGGMPLTQNRTKWPVKGGAVSVQPGWFPGHSKALIYVNIGIQGPGDLNPPNMSHPVVPPFQITGPTNLKYDGQFCLPQVPMPANLSLEIGTNITLQVIEAAQHGAALYSCVDLTLADPSEVAEVNSSNCYNSSDIGFNLVFTSQSLTAGASSMASPTTSLVILTALVLGFGSLL</sequence>
<dbReference type="PANTHER" id="PTHR34992:SF10">
    <property type="entry name" value="COPPER ACQUISITION FACTOR BIM1-LIKE DOMAIN-CONTAINING PROTEIN"/>
    <property type="match status" value="1"/>
</dbReference>
<keyword evidence="4" id="KW-0732">Signal</keyword>
<keyword evidence="3" id="KW-0336">GPI-anchor</keyword>
<evidence type="ECO:0000256" key="7">
    <source>
        <dbReference type="ARBA" id="ARBA00023288"/>
    </source>
</evidence>
<dbReference type="GO" id="GO:0098552">
    <property type="term" value="C:side of membrane"/>
    <property type="evidence" value="ECO:0007669"/>
    <property type="project" value="UniProtKB-KW"/>
</dbReference>
<organism evidence="9 10">
    <name type="scientific">Acrodontium crateriforme</name>
    <dbReference type="NCBI Taxonomy" id="150365"/>
    <lineage>
        <taxon>Eukaryota</taxon>
        <taxon>Fungi</taxon>
        <taxon>Dikarya</taxon>
        <taxon>Ascomycota</taxon>
        <taxon>Pezizomycotina</taxon>
        <taxon>Dothideomycetes</taxon>
        <taxon>Dothideomycetidae</taxon>
        <taxon>Mycosphaerellales</taxon>
        <taxon>Teratosphaeriaceae</taxon>
        <taxon>Acrodontium</taxon>
    </lineage>
</organism>
<dbReference type="EMBL" id="CP138593">
    <property type="protein sequence ID" value="WPH04940.1"/>
    <property type="molecule type" value="Genomic_DNA"/>
</dbReference>
<evidence type="ECO:0000256" key="4">
    <source>
        <dbReference type="ARBA" id="ARBA00022729"/>
    </source>
</evidence>
<keyword evidence="2" id="KW-1003">Cell membrane</keyword>
<dbReference type="CDD" id="cd21176">
    <property type="entry name" value="LPMO_auxiliary-like"/>
    <property type="match status" value="1"/>
</dbReference>
<keyword evidence="5" id="KW-0472">Membrane</keyword>
<dbReference type="AlphaFoldDB" id="A0AAQ3MBY8"/>
<reference evidence="9 10" key="1">
    <citation type="submission" date="2023-11" db="EMBL/GenBank/DDBJ databases">
        <title>An acidophilic fungus is an integral part of prey digestion in a carnivorous sundew plant.</title>
        <authorList>
            <person name="Tsai I.J."/>
        </authorList>
    </citation>
    <scope>NUCLEOTIDE SEQUENCE [LARGE SCALE GENOMIC DNA]</scope>
    <source>
        <strain evidence="9">169a</strain>
    </source>
</reference>
<evidence type="ECO:0000313" key="10">
    <source>
        <dbReference type="Proteomes" id="UP001303373"/>
    </source>
</evidence>